<evidence type="ECO:0000256" key="1">
    <source>
        <dbReference type="SAM" id="MobiDB-lite"/>
    </source>
</evidence>
<sequence>MRVGEQFLQGEPVRVGAEAVAVRAEAQHHVEAPFGAVRAGEEGGEFPGVAAVDRGVRFADGLAEGLADDHGVDGTGVGAVHAGRGEDQPGQDLRLGHPAGLQGSAGRV</sequence>
<proteinExistence type="predicted"/>
<organism evidence="2">
    <name type="scientific">Streptomyces haneummycinicus</name>
    <dbReference type="NCBI Taxonomy" id="3074435"/>
    <lineage>
        <taxon>Bacteria</taxon>
        <taxon>Bacillati</taxon>
        <taxon>Actinomycetota</taxon>
        <taxon>Actinomycetes</taxon>
        <taxon>Kitasatosporales</taxon>
        <taxon>Streptomycetaceae</taxon>
        <taxon>Streptomyces</taxon>
    </lineage>
</organism>
<name>A0AAT9HSP5_9ACTN</name>
<dbReference type="EMBL" id="AP035768">
    <property type="protein sequence ID" value="BFO20198.1"/>
    <property type="molecule type" value="Genomic_DNA"/>
</dbReference>
<gene>
    <name evidence="2" type="ORF">SHKM778_65860</name>
</gene>
<accession>A0AAT9HSP5</accession>
<feature type="region of interest" description="Disordered" evidence="1">
    <location>
        <begin position="67"/>
        <end position="108"/>
    </location>
</feature>
<dbReference type="AlphaFoldDB" id="A0AAT9HSP5"/>
<evidence type="ECO:0000313" key="2">
    <source>
        <dbReference type="EMBL" id="BFO20198.1"/>
    </source>
</evidence>
<reference evidence="2" key="1">
    <citation type="submission" date="2024-06" db="EMBL/GenBank/DDBJ databases">
        <authorList>
            <consortium name="consrtm"/>
            <person name="Uemura M."/>
            <person name="Terahara T."/>
        </authorList>
    </citation>
    <scope>NUCLEOTIDE SEQUENCE</scope>
    <source>
        <strain evidence="2">KM77-8</strain>
    </source>
</reference>
<reference evidence="2" key="2">
    <citation type="submission" date="2024-07" db="EMBL/GenBank/DDBJ databases">
        <title>Streptomyces haneummycinica sp. nov., a new antibiotic-producing actinobacterium isolated from marine sediment.</title>
        <authorList>
            <person name="Uemura M."/>
            <person name="Hamada M."/>
            <person name="Hirano S."/>
            <person name="Kobayashi K."/>
            <person name="Ohshiro T."/>
            <person name="Kobayashi T."/>
            <person name="Terahara T."/>
        </authorList>
    </citation>
    <scope>NUCLEOTIDE SEQUENCE</scope>
    <source>
        <strain evidence="2">KM77-8</strain>
    </source>
</reference>
<protein>
    <submittedName>
        <fullName evidence="2">Uncharacterized protein</fullName>
    </submittedName>
</protein>